<protein>
    <submittedName>
        <fullName evidence="1">Uncharacterized protein</fullName>
    </submittedName>
</protein>
<organism evidence="1 2">
    <name type="scientific">Singulisphaera acidiphila (strain ATCC BAA-1392 / DSM 18658 / VKM B-2454 / MOB10)</name>
    <dbReference type="NCBI Taxonomy" id="886293"/>
    <lineage>
        <taxon>Bacteria</taxon>
        <taxon>Pseudomonadati</taxon>
        <taxon>Planctomycetota</taxon>
        <taxon>Planctomycetia</taxon>
        <taxon>Isosphaerales</taxon>
        <taxon>Isosphaeraceae</taxon>
        <taxon>Singulisphaera</taxon>
    </lineage>
</organism>
<dbReference type="AlphaFoldDB" id="L0DAN4"/>
<accession>L0DAN4</accession>
<name>L0DAN4_SINAD</name>
<dbReference type="KEGG" id="saci:Sinac_1957"/>
<sequence length="84" mass="9173">MLPGLMDFLHDVIPFRIVSQGTLSAEKALTWLPGRACNQRHLHFDFLAFSYAGVFVEFDGLAVDSAVNGSGHGPLLLIVGFALW</sequence>
<dbReference type="EMBL" id="CP003364">
    <property type="protein sequence ID" value="AGA26317.1"/>
    <property type="molecule type" value="Genomic_DNA"/>
</dbReference>
<evidence type="ECO:0000313" key="2">
    <source>
        <dbReference type="Proteomes" id="UP000010798"/>
    </source>
</evidence>
<dbReference type="HOGENOM" id="CLU_2525735_0_0_0"/>
<gene>
    <name evidence="1" type="ordered locus">Sinac_1957</name>
</gene>
<evidence type="ECO:0000313" key="1">
    <source>
        <dbReference type="EMBL" id="AGA26317.1"/>
    </source>
</evidence>
<dbReference type="Proteomes" id="UP000010798">
    <property type="component" value="Chromosome"/>
</dbReference>
<keyword evidence="2" id="KW-1185">Reference proteome</keyword>
<reference evidence="1 2" key="1">
    <citation type="submission" date="2012-02" db="EMBL/GenBank/DDBJ databases">
        <title>Complete sequence of chromosome of Singulisphaera acidiphila DSM 18658.</title>
        <authorList>
            <consortium name="US DOE Joint Genome Institute (JGI-PGF)"/>
            <person name="Lucas S."/>
            <person name="Copeland A."/>
            <person name="Lapidus A."/>
            <person name="Glavina del Rio T."/>
            <person name="Dalin E."/>
            <person name="Tice H."/>
            <person name="Bruce D."/>
            <person name="Goodwin L."/>
            <person name="Pitluck S."/>
            <person name="Peters L."/>
            <person name="Ovchinnikova G."/>
            <person name="Chertkov O."/>
            <person name="Kyrpides N."/>
            <person name="Mavromatis K."/>
            <person name="Ivanova N."/>
            <person name="Brettin T."/>
            <person name="Detter J.C."/>
            <person name="Han C."/>
            <person name="Larimer F."/>
            <person name="Land M."/>
            <person name="Hauser L."/>
            <person name="Markowitz V."/>
            <person name="Cheng J.-F."/>
            <person name="Hugenholtz P."/>
            <person name="Woyke T."/>
            <person name="Wu D."/>
            <person name="Tindall B."/>
            <person name="Pomrenke H."/>
            <person name="Brambilla E."/>
            <person name="Klenk H.-P."/>
            <person name="Eisen J.A."/>
        </authorList>
    </citation>
    <scope>NUCLEOTIDE SEQUENCE [LARGE SCALE GENOMIC DNA]</scope>
    <source>
        <strain evidence="2">ATCC BAA-1392 / DSM 18658 / VKM B-2454 / MOB10</strain>
    </source>
</reference>
<proteinExistence type="predicted"/>